<dbReference type="AlphaFoldDB" id="A0A2K2CNG4"/>
<dbReference type="EnsemblPlants" id="PNT63562">
    <property type="protein sequence ID" value="PNT63562"/>
    <property type="gene ID" value="BRADI_4g17336v3"/>
</dbReference>
<dbReference type="InParanoid" id="A0A2K2CNG4"/>
<dbReference type="Gramene" id="PNT63562">
    <property type="protein sequence ID" value="PNT63562"/>
    <property type="gene ID" value="BRADI_4g17336v3"/>
</dbReference>
<protein>
    <submittedName>
        <fullName evidence="1 2">Uncharacterized protein</fullName>
    </submittedName>
</protein>
<evidence type="ECO:0000313" key="1">
    <source>
        <dbReference type="EMBL" id="PNT63562.1"/>
    </source>
</evidence>
<name>A0A2K2CNG4_BRADI</name>
<reference evidence="1" key="2">
    <citation type="submission" date="2017-06" db="EMBL/GenBank/DDBJ databases">
        <title>WGS assembly of Brachypodium distachyon.</title>
        <authorList>
            <consortium name="The International Brachypodium Initiative"/>
            <person name="Lucas S."/>
            <person name="Harmon-Smith M."/>
            <person name="Lail K."/>
            <person name="Tice H."/>
            <person name="Grimwood J."/>
            <person name="Bruce D."/>
            <person name="Barry K."/>
            <person name="Shu S."/>
            <person name="Lindquist E."/>
            <person name="Wang M."/>
            <person name="Pitluck S."/>
            <person name="Vogel J.P."/>
            <person name="Garvin D.F."/>
            <person name="Mockler T.C."/>
            <person name="Schmutz J."/>
            <person name="Rokhsar D."/>
            <person name="Bevan M.W."/>
        </authorList>
    </citation>
    <scope>NUCLEOTIDE SEQUENCE</scope>
    <source>
        <strain evidence="1">Bd21</strain>
    </source>
</reference>
<proteinExistence type="predicted"/>
<sequence>MPQCAMTNFSLIHLIPCNEVWLSIGQIGKYPHLPYVALGGCLGASSFAPASANLLALFLPAMVHSTGTSGIMQRNFSVHYAEKFN</sequence>
<accession>A0A2K2CNG4</accession>
<reference evidence="1 2" key="1">
    <citation type="journal article" date="2010" name="Nature">
        <title>Genome sequencing and analysis of the model grass Brachypodium distachyon.</title>
        <authorList>
            <consortium name="International Brachypodium Initiative"/>
        </authorList>
    </citation>
    <scope>NUCLEOTIDE SEQUENCE [LARGE SCALE GENOMIC DNA]</scope>
    <source>
        <strain evidence="1 2">Bd21</strain>
    </source>
</reference>
<organism evidence="1">
    <name type="scientific">Brachypodium distachyon</name>
    <name type="common">Purple false brome</name>
    <name type="synonym">Trachynia distachya</name>
    <dbReference type="NCBI Taxonomy" id="15368"/>
    <lineage>
        <taxon>Eukaryota</taxon>
        <taxon>Viridiplantae</taxon>
        <taxon>Streptophyta</taxon>
        <taxon>Embryophyta</taxon>
        <taxon>Tracheophyta</taxon>
        <taxon>Spermatophyta</taxon>
        <taxon>Magnoliopsida</taxon>
        <taxon>Liliopsida</taxon>
        <taxon>Poales</taxon>
        <taxon>Poaceae</taxon>
        <taxon>BOP clade</taxon>
        <taxon>Pooideae</taxon>
        <taxon>Stipodae</taxon>
        <taxon>Brachypodieae</taxon>
        <taxon>Brachypodium</taxon>
    </lineage>
</organism>
<dbReference type="EMBL" id="CM000883">
    <property type="protein sequence ID" value="PNT63562.1"/>
    <property type="molecule type" value="Genomic_DNA"/>
</dbReference>
<evidence type="ECO:0000313" key="3">
    <source>
        <dbReference type="Proteomes" id="UP000008810"/>
    </source>
</evidence>
<evidence type="ECO:0000313" key="2">
    <source>
        <dbReference type="EnsemblPlants" id="PNT63562"/>
    </source>
</evidence>
<keyword evidence="3" id="KW-1185">Reference proteome</keyword>
<gene>
    <name evidence="1" type="ORF">BRADI_4g17336v3</name>
</gene>
<reference evidence="2" key="3">
    <citation type="submission" date="2018-08" db="UniProtKB">
        <authorList>
            <consortium name="EnsemblPlants"/>
        </authorList>
    </citation>
    <scope>IDENTIFICATION</scope>
    <source>
        <strain evidence="2">cv. Bd21</strain>
    </source>
</reference>
<dbReference type="Proteomes" id="UP000008810">
    <property type="component" value="Chromosome 4"/>
</dbReference>